<keyword evidence="2" id="KW-1185">Reference proteome</keyword>
<sequence length="172" mass="19145">MFTHARGVQLILSYVWALDSDIDFTSVDLIALFSLARASQSLIVGPTFAGSQSWLTYTMSMHEVSAHGDTKRLVRRGEADSTAERINVLGKPDPRCKLRHTDFVEMTAPLLSNKVLALILKDCVDCVHDKAEWGLDRVWCKLAQKLVGDVAKPCALLDAAPVAHLDWKKEHF</sequence>
<evidence type="ECO:0000313" key="2">
    <source>
        <dbReference type="Proteomes" id="UP000186817"/>
    </source>
</evidence>
<evidence type="ECO:0000313" key="1">
    <source>
        <dbReference type="EMBL" id="OLP98514.1"/>
    </source>
</evidence>
<gene>
    <name evidence="1" type="ORF">AK812_SmicGene19022</name>
</gene>
<protein>
    <submittedName>
        <fullName evidence="1">Uncharacterized protein</fullName>
    </submittedName>
</protein>
<comment type="caution">
    <text evidence="1">The sequence shown here is derived from an EMBL/GenBank/DDBJ whole genome shotgun (WGS) entry which is preliminary data.</text>
</comment>
<dbReference type="EMBL" id="LSRX01000394">
    <property type="protein sequence ID" value="OLP98514.1"/>
    <property type="molecule type" value="Genomic_DNA"/>
</dbReference>
<dbReference type="OrthoDB" id="406424at2759"/>
<name>A0A1Q9DTL9_SYMMI</name>
<accession>A0A1Q9DTL9</accession>
<proteinExistence type="predicted"/>
<reference evidence="1 2" key="1">
    <citation type="submission" date="2016-02" db="EMBL/GenBank/DDBJ databases">
        <title>Genome analysis of coral dinoflagellate symbionts highlights evolutionary adaptations to a symbiotic lifestyle.</title>
        <authorList>
            <person name="Aranda M."/>
            <person name="Li Y."/>
            <person name="Liew Y.J."/>
            <person name="Baumgarten S."/>
            <person name="Simakov O."/>
            <person name="Wilson M."/>
            <person name="Piel J."/>
            <person name="Ashoor H."/>
            <person name="Bougouffa S."/>
            <person name="Bajic V.B."/>
            <person name="Ryu T."/>
            <person name="Ravasi T."/>
            <person name="Bayer T."/>
            <person name="Micklem G."/>
            <person name="Kim H."/>
            <person name="Bhak J."/>
            <person name="Lajeunesse T.C."/>
            <person name="Voolstra C.R."/>
        </authorList>
    </citation>
    <scope>NUCLEOTIDE SEQUENCE [LARGE SCALE GENOMIC DNA]</scope>
    <source>
        <strain evidence="1 2">CCMP2467</strain>
    </source>
</reference>
<dbReference type="Proteomes" id="UP000186817">
    <property type="component" value="Unassembled WGS sequence"/>
</dbReference>
<organism evidence="1 2">
    <name type="scientific">Symbiodinium microadriaticum</name>
    <name type="common">Dinoflagellate</name>
    <name type="synonym">Zooxanthella microadriatica</name>
    <dbReference type="NCBI Taxonomy" id="2951"/>
    <lineage>
        <taxon>Eukaryota</taxon>
        <taxon>Sar</taxon>
        <taxon>Alveolata</taxon>
        <taxon>Dinophyceae</taxon>
        <taxon>Suessiales</taxon>
        <taxon>Symbiodiniaceae</taxon>
        <taxon>Symbiodinium</taxon>
    </lineage>
</organism>
<dbReference type="AlphaFoldDB" id="A0A1Q9DTL9"/>